<dbReference type="SMART" id="SM00421">
    <property type="entry name" value="HTH_LUXR"/>
    <property type="match status" value="1"/>
</dbReference>
<dbReference type="Gene3D" id="1.10.10.10">
    <property type="entry name" value="Winged helix-like DNA-binding domain superfamily/Winged helix DNA-binding domain"/>
    <property type="match status" value="2"/>
</dbReference>
<dbReference type="PANTHER" id="PTHR34293:SF1">
    <property type="entry name" value="HTH-TYPE TRANSCRIPTIONAL REGULATOR TRMBL2"/>
    <property type="match status" value="1"/>
</dbReference>
<dbReference type="SUPFAM" id="SSF46894">
    <property type="entry name" value="C-terminal effector domain of the bipartite response regulators"/>
    <property type="match status" value="1"/>
</dbReference>
<dbReference type="EMBL" id="BMMS01000020">
    <property type="protein sequence ID" value="GGO93300.1"/>
    <property type="molecule type" value="Genomic_DNA"/>
</dbReference>
<dbReference type="InterPro" id="IPR016032">
    <property type="entry name" value="Sig_transdc_resp-reg_C-effctor"/>
</dbReference>
<keyword evidence="1" id="KW-0175">Coiled coil</keyword>
<reference evidence="3" key="2">
    <citation type="submission" date="2020-09" db="EMBL/GenBank/DDBJ databases">
        <authorList>
            <person name="Sun Q."/>
            <person name="Zhou Y."/>
        </authorList>
    </citation>
    <scope>NUCLEOTIDE SEQUENCE</scope>
    <source>
        <strain evidence="3">CGMCC 4.7201</strain>
    </source>
</reference>
<evidence type="ECO:0000259" key="2">
    <source>
        <dbReference type="PROSITE" id="PS50043"/>
    </source>
</evidence>
<dbReference type="Pfam" id="PF01978">
    <property type="entry name" value="TrmB"/>
    <property type="match status" value="1"/>
</dbReference>
<dbReference type="PROSITE" id="PS50043">
    <property type="entry name" value="HTH_LUXR_2"/>
    <property type="match status" value="1"/>
</dbReference>
<comment type="caution">
    <text evidence="3">The sequence shown here is derived from an EMBL/GenBank/DDBJ whole genome shotgun (WGS) entry which is preliminary data.</text>
</comment>
<dbReference type="PANTHER" id="PTHR34293">
    <property type="entry name" value="HTH-TYPE TRANSCRIPTIONAL REGULATOR TRMBL2"/>
    <property type="match status" value="1"/>
</dbReference>
<sequence>MLEPFGLSPAEESLYLALIDAPSLTTTEMALLAGTSAQGVLPILARIEDAGLIARLPDTPARYCAIEPGIGFATLLAAQEQRVRRVEEQAQHARATANQLAERFRLSGVRHPLDLIEIVVGRQAVLQRLFQLERMVHTELRGIDMPPYVMSDNEAEFEMLDKGITSRWLYDSSVLDIPGKLEQISDFIDASEQGRIISNAPMKLLIADDQLAIIALTSEASSSVSALVVRPSELLDGLSRVFESLWRTAIPLEPSDPVPGADRPSHEETQLLALLAAGMTDKTAARRMGLGLRTVQKRVRHLMERLVADTRFQAGVHAKARGWL</sequence>
<evidence type="ECO:0000313" key="4">
    <source>
        <dbReference type="Proteomes" id="UP000641932"/>
    </source>
</evidence>
<dbReference type="InterPro" id="IPR002831">
    <property type="entry name" value="Tscrpt_reg_TrmB_N"/>
</dbReference>
<dbReference type="InterPro" id="IPR036388">
    <property type="entry name" value="WH-like_DNA-bd_sf"/>
</dbReference>
<accession>A0A917ZSW3</accession>
<dbReference type="SUPFAM" id="SSF46785">
    <property type="entry name" value="Winged helix' DNA-binding domain"/>
    <property type="match status" value="1"/>
</dbReference>
<dbReference type="InterPro" id="IPR000792">
    <property type="entry name" value="Tscrpt_reg_LuxR_C"/>
</dbReference>
<evidence type="ECO:0000313" key="3">
    <source>
        <dbReference type="EMBL" id="GGO93300.1"/>
    </source>
</evidence>
<gene>
    <name evidence="3" type="ORF">GCM10012280_45510</name>
</gene>
<feature type="coiled-coil region" evidence="1">
    <location>
        <begin position="76"/>
        <end position="103"/>
    </location>
</feature>
<dbReference type="GO" id="GO:0003677">
    <property type="term" value="F:DNA binding"/>
    <property type="evidence" value="ECO:0007669"/>
    <property type="project" value="InterPro"/>
</dbReference>
<proteinExistence type="predicted"/>
<dbReference type="GO" id="GO:0006355">
    <property type="term" value="P:regulation of DNA-templated transcription"/>
    <property type="evidence" value="ECO:0007669"/>
    <property type="project" value="InterPro"/>
</dbReference>
<keyword evidence="4" id="KW-1185">Reference proteome</keyword>
<feature type="domain" description="HTH luxR-type" evidence="2">
    <location>
        <begin position="257"/>
        <end position="322"/>
    </location>
</feature>
<dbReference type="RefSeq" id="WP_189133625.1">
    <property type="nucleotide sequence ID" value="NZ_BMMS01000020.1"/>
</dbReference>
<dbReference type="InterPro" id="IPR036390">
    <property type="entry name" value="WH_DNA-bd_sf"/>
</dbReference>
<protein>
    <recommendedName>
        <fullName evidence="2">HTH luxR-type domain-containing protein</fullName>
    </recommendedName>
</protein>
<dbReference type="Proteomes" id="UP000641932">
    <property type="component" value="Unassembled WGS sequence"/>
</dbReference>
<evidence type="ECO:0000256" key="1">
    <source>
        <dbReference type="SAM" id="Coils"/>
    </source>
</evidence>
<dbReference type="InterPro" id="IPR051797">
    <property type="entry name" value="TrmB-like"/>
</dbReference>
<dbReference type="AlphaFoldDB" id="A0A917ZSW3"/>
<name>A0A917ZSW3_9ACTN</name>
<reference evidence="3" key="1">
    <citation type="journal article" date="2014" name="Int. J. Syst. Evol. Microbiol.">
        <title>Complete genome sequence of Corynebacterium casei LMG S-19264T (=DSM 44701T), isolated from a smear-ripened cheese.</title>
        <authorList>
            <consortium name="US DOE Joint Genome Institute (JGI-PGF)"/>
            <person name="Walter F."/>
            <person name="Albersmeier A."/>
            <person name="Kalinowski J."/>
            <person name="Ruckert C."/>
        </authorList>
    </citation>
    <scope>NUCLEOTIDE SEQUENCE</scope>
    <source>
        <strain evidence="3">CGMCC 4.7201</strain>
    </source>
</reference>
<organism evidence="3 4">
    <name type="scientific">Wenjunlia tyrosinilytica</name>
    <dbReference type="NCBI Taxonomy" id="1544741"/>
    <lineage>
        <taxon>Bacteria</taxon>
        <taxon>Bacillati</taxon>
        <taxon>Actinomycetota</taxon>
        <taxon>Actinomycetes</taxon>
        <taxon>Kitasatosporales</taxon>
        <taxon>Streptomycetaceae</taxon>
        <taxon>Wenjunlia</taxon>
    </lineage>
</organism>